<proteinExistence type="predicted"/>
<name>A0A0T6BP98_9BACI</name>
<accession>A0A0T6BP98</accession>
<comment type="caution">
    <text evidence="1">The sequence shown here is derived from an EMBL/GenBank/DDBJ whole genome shotgun (WGS) entry which is preliminary data.</text>
</comment>
<dbReference type="Proteomes" id="UP000036168">
    <property type="component" value="Unassembled WGS sequence"/>
</dbReference>
<protein>
    <submittedName>
        <fullName evidence="1">Uncharacterized protein</fullName>
    </submittedName>
</protein>
<organism evidence="1 2">
    <name type="scientific">Bacillus glycinifermentans</name>
    <dbReference type="NCBI Taxonomy" id="1664069"/>
    <lineage>
        <taxon>Bacteria</taxon>
        <taxon>Bacillati</taxon>
        <taxon>Bacillota</taxon>
        <taxon>Bacilli</taxon>
        <taxon>Bacillales</taxon>
        <taxon>Bacillaceae</taxon>
        <taxon>Bacillus</taxon>
    </lineage>
</organism>
<gene>
    <name evidence="1" type="ORF">AB447_220395</name>
</gene>
<dbReference type="AlphaFoldDB" id="A0A0T6BP98"/>
<dbReference type="EMBL" id="LECW02000022">
    <property type="protein sequence ID" value="KRT93306.1"/>
    <property type="molecule type" value="Genomic_DNA"/>
</dbReference>
<evidence type="ECO:0000313" key="2">
    <source>
        <dbReference type="Proteomes" id="UP000036168"/>
    </source>
</evidence>
<evidence type="ECO:0000313" key="1">
    <source>
        <dbReference type="EMBL" id="KRT93306.1"/>
    </source>
</evidence>
<sequence length="94" mass="10944">MRILVFCSWRILEQLAPYDFQSKPHLKKVGHDDYQPFQPLLLFMLLFFLFKLAEDAVQANQQASGFVERLVDKAAWNERSKRAVLKALFCAALL</sequence>
<reference evidence="1 2" key="1">
    <citation type="journal article" date="2015" name="Int. J. Syst. Evol. Microbiol.">
        <title>Bacillus glycinifermentans sp. nov., isolated from fermented soybean paste.</title>
        <authorList>
            <person name="Kim S.J."/>
            <person name="Dunlap C.A."/>
            <person name="Kwon S.W."/>
            <person name="Rooney A.P."/>
        </authorList>
    </citation>
    <scope>NUCLEOTIDE SEQUENCE [LARGE SCALE GENOMIC DNA]</scope>
    <source>
        <strain evidence="1 2">GO-13</strain>
    </source>
</reference>